<dbReference type="EC" id="1.1.1.205" evidence="13 20"/>
<comment type="function">
    <text evidence="13">Catalyzes the conversion of inosine 5'-phosphate (IMP) to xanthosine 5'-phosphate (XMP), the first committed and rate-limiting step in the de novo synthesis of guanine nucleotides, and therefore plays an important role in the regulation of cell growth.</text>
</comment>
<keyword evidence="8 13" id="KW-0630">Potassium</keyword>
<evidence type="ECO:0000256" key="3">
    <source>
        <dbReference type="ARBA" id="ARBA00011881"/>
    </source>
</evidence>
<evidence type="ECO:0000256" key="7">
    <source>
        <dbReference type="ARBA" id="ARBA00022755"/>
    </source>
</evidence>
<name>A0A851GBL6_9BACT</name>
<dbReference type="InterPro" id="IPR013785">
    <property type="entry name" value="Aldolase_TIM"/>
</dbReference>
<dbReference type="PANTHER" id="PTHR11911:SF111">
    <property type="entry name" value="INOSINE-5'-MONOPHOSPHATE DEHYDROGENASE"/>
    <property type="match status" value="1"/>
</dbReference>
<evidence type="ECO:0000256" key="9">
    <source>
        <dbReference type="ARBA" id="ARBA00023002"/>
    </source>
</evidence>
<evidence type="ECO:0000259" key="21">
    <source>
        <dbReference type="PROSITE" id="PS51371"/>
    </source>
</evidence>
<keyword evidence="10 13" id="KW-0520">NAD</keyword>
<feature type="binding site" evidence="13 15">
    <location>
        <position position="411"/>
    </location>
    <ligand>
        <name>IMP</name>
        <dbReference type="ChEBI" id="CHEBI:58053"/>
    </ligand>
</feature>
<evidence type="ECO:0000256" key="6">
    <source>
        <dbReference type="ARBA" id="ARBA00022749"/>
    </source>
</evidence>
<feature type="binding site" evidence="16">
    <location>
        <begin position="247"/>
        <end position="249"/>
    </location>
    <ligand>
        <name>NAD(+)</name>
        <dbReference type="ChEBI" id="CHEBI:57540"/>
    </ligand>
</feature>
<dbReference type="HAMAP" id="MF_01964">
    <property type="entry name" value="IMPDH"/>
    <property type="match status" value="1"/>
</dbReference>
<evidence type="ECO:0000256" key="4">
    <source>
        <dbReference type="ARBA" id="ARBA00022723"/>
    </source>
</evidence>
<dbReference type="GO" id="GO:0006177">
    <property type="term" value="P:GMP biosynthetic process"/>
    <property type="evidence" value="ECO:0007669"/>
    <property type="project" value="UniProtKB-UniRule"/>
</dbReference>
<feature type="active site" description="Proton acceptor" evidence="13 14">
    <location>
        <position position="399"/>
    </location>
</feature>
<dbReference type="GO" id="GO:0000166">
    <property type="term" value="F:nucleotide binding"/>
    <property type="evidence" value="ECO:0007669"/>
    <property type="project" value="UniProtKB-UniRule"/>
</dbReference>
<dbReference type="InterPro" id="IPR015875">
    <property type="entry name" value="IMP_DH/GMP_Rdtase_CS"/>
</dbReference>
<evidence type="ECO:0000256" key="18">
    <source>
        <dbReference type="PROSITE-ProRule" id="PRU00703"/>
    </source>
</evidence>
<feature type="binding site" description="in other chain" evidence="13 17">
    <location>
        <position position="300"/>
    </location>
    <ligand>
        <name>K(+)</name>
        <dbReference type="ChEBI" id="CHEBI:29103"/>
        <note>ligand shared between two tetrameric partners</note>
    </ligand>
</feature>
<comment type="caution">
    <text evidence="22">The sequence shown here is derived from an EMBL/GenBank/DDBJ whole genome shotgun (WGS) entry which is preliminary data.</text>
</comment>
<evidence type="ECO:0000256" key="8">
    <source>
        <dbReference type="ARBA" id="ARBA00022958"/>
    </source>
</evidence>
<dbReference type="Proteomes" id="UP000557872">
    <property type="component" value="Unassembled WGS sequence"/>
</dbReference>
<feature type="binding site" description="in other chain" evidence="13 17">
    <location>
        <position position="298"/>
    </location>
    <ligand>
        <name>K(+)</name>
        <dbReference type="ChEBI" id="CHEBI:29103"/>
        <note>ligand shared between two tetrameric partners</note>
    </ligand>
</feature>
<feature type="domain" description="CBS" evidence="21">
    <location>
        <begin position="92"/>
        <end position="148"/>
    </location>
</feature>
<accession>A0A851GBL6</accession>
<dbReference type="CDD" id="cd00381">
    <property type="entry name" value="IMPDH"/>
    <property type="match status" value="1"/>
</dbReference>
<dbReference type="InterPro" id="IPR001093">
    <property type="entry name" value="IMP_DH_GMPRt"/>
</dbReference>
<evidence type="ECO:0000256" key="14">
    <source>
        <dbReference type="PIRSR" id="PIRSR000130-1"/>
    </source>
</evidence>
<evidence type="ECO:0000256" key="13">
    <source>
        <dbReference type="HAMAP-Rule" id="MF_01964"/>
    </source>
</evidence>
<dbReference type="SUPFAM" id="SSF54631">
    <property type="entry name" value="CBS-domain pair"/>
    <property type="match status" value="1"/>
</dbReference>
<feature type="binding site" evidence="13 15">
    <location>
        <begin position="336"/>
        <end position="338"/>
    </location>
    <ligand>
        <name>IMP</name>
        <dbReference type="ChEBI" id="CHEBI:58053"/>
    </ligand>
</feature>
<dbReference type="RefSeq" id="WP_178931320.1">
    <property type="nucleotide sequence ID" value="NZ_JACBAZ010000001.1"/>
</dbReference>
<evidence type="ECO:0000256" key="15">
    <source>
        <dbReference type="PIRSR" id="PIRSR000130-2"/>
    </source>
</evidence>
<organism evidence="22 23">
    <name type="scientific">Oceaniferula marina</name>
    <dbReference type="NCBI Taxonomy" id="2748318"/>
    <lineage>
        <taxon>Bacteria</taxon>
        <taxon>Pseudomonadati</taxon>
        <taxon>Verrucomicrobiota</taxon>
        <taxon>Verrucomicrobiia</taxon>
        <taxon>Verrucomicrobiales</taxon>
        <taxon>Verrucomicrobiaceae</taxon>
        <taxon>Oceaniferula</taxon>
    </lineage>
</organism>
<keyword evidence="11 18" id="KW-0129">CBS domain</keyword>
<dbReference type="EMBL" id="JACBAZ010000001">
    <property type="protein sequence ID" value="NWK54816.1"/>
    <property type="molecule type" value="Genomic_DNA"/>
</dbReference>
<dbReference type="FunFam" id="3.20.20.70:FF:000003">
    <property type="entry name" value="GMP reductase"/>
    <property type="match status" value="1"/>
</dbReference>
<dbReference type="GO" id="GO:0003938">
    <property type="term" value="F:IMP dehydrogenase activity"/>
    <property type="evidence" value="ECO:0007669"/>
    <property type="project" value="UniProtKB-UniRule"/>
</dbReference>
<dbReference type="Gene3D" id="3.20.20.70">
    <property type="entry name" value="Aldolase class I"/>
    <property type="match status" value="1"/>
</dbReference>
<dbReference type="InterPro" id="IPR005990">
    <property type="entry name" value="IMP_DH"/>
</dbReference>
<feature type="binding site" evidence="13">
    <location>
        <position position="465"/>
    </location>
    <ligand>
        <name>K(+)</name>
        <dbReference type="ChEBI" id="CHEBI:29103"/>
        <note>ligand shared between two tetrameric partners</note>
    </ligand>
</feature>
<evidence type="ECO:0000256" key="11">
    <source>
        <dbReference type="ARBA" id="ARBA00023122"/>
    </source>
</evidence>
<dbReference type="GO" id="GO:0046872">
    <property type="term" value="F:metal ion binding"/>
    <property type="evidence" value="ECO:0007669"/>
    <property type="project" value="UniProtKB-UniRule"/>
</dbReference>
<reference evidence="22 23" key="1">
    <citation type="submission" date="2020-07" db="EMBL/GenBank/DDBJ databases">
        <title>Roseicoccus Jingziensis gen. nov., sp. nov., isolated from coastal seawater.</title>
        <authorList>
            <person name="Feng X."/>
        </authorList>
    </citation>
    <scope>NUCLEOTIDE SEQUENCE [LARGE SCALE GENOMIC DNA]</scope>
    <source>
        <strain evidence="22 23">N1E253</strain>
    </source>
</reference>
<dbReference type="GO" id="GO:0006183">
    <property type="term" value="P:GTP biosynthetic process"/>
    <property type="evidence" value="ECO:0007669"/>
    <property type="project" value="TreeGrafter"/>
</dbReference>
<comment type="similarity">
    <text evidence="2 13 19">Belongs to the IMPDH/GMPR family.</text>
</comment>
<evidence type="ECO:0000256" key="12">
    <source>
        <dbReference type="ARBA" id="ARBA00048028"/>
    </source>
</evidence>
<keyword evidence="6 13" id="KW-0332">GMP biosynthesis</keyword>
<dbReference type="Pfam" id="PF00478">
    <property type="entry name" value="IMPDH"/>
    <property type="match status" value="1"/>
</dbReference>
<dbReference type="AlphaFoldDB" id="A0A851GBL6"/>
<keyword evidence="9 13" id="KW-0560">Oxidoreductase</keyword>
<feature type="binding site" evidence="13 16">
    <location>
        <begin position="296"/>
        <end position="298"/>
    </location>
    <ligand>
        <name>NAD(+)</name>
        <dbReference type="ChEBI" id="CHEBI:57540"/>
    </ligand>
</feature>
<proteinExistence type="inferred from homology"/>
<evidence type="ECO:0000256" key="20">
    <source>
        <dbReference type="RuleBase" id="RU003928"/>
    </source>
</evidence>
<dbReference type="PROSITE" id="PS51371">
    <property type="entry name" value="CBS"/>
    <property type="match status" value="2"/>
</dbReference>
<comment type="activity regulation">
    <text evidence="13">Mycophenolic acid (MPA) is a non-competitive inhibitor that prevents formation of the closed enzyme conformation by binding to the same site as the amobile flap. In contrast, mizoribine monophosphate (MZP) is a competitive inhibitor that induces the closed conformation. MPA is a potent inhibitor of mammalian IMPDHs but a poor inhibitor of the bacterial enzymes. MZP is a more potent inhibitor of bacterial IMPDH.</text>
</comment>
<feature type="binding site" evidence="13">
    <location>
        <position position="247"/>
    </location>
    <ligand>
        <name>NAD(+)</name>
        <dbReference type="ChEBI" id="CHEBI:57540"/>
    </ligand>
</feature>
<dbReference type="InterPro" id="IPR046342">
    <property type="entry name" value="CBS_dom_sf"/>
</dbReference>
<comment type="subunit">
    <text evidence="3 13">Homotetramer.</text>
</comment>
<gene>
    <name evidence="13 22" type="primary">guaB</name>
    <name evidence="22" type="ORF">HW115_04300</name>
</gene>
<comment type="catalytic activity">
    <reaction evidence="12 13 20">
        <text>IMP + NAD(+) + H2O = XMP + NADH + H(+)</text>
        <dbReference type="Rhea" id="RHEA:11708"/>
        <dbReference type="ChEBI" id="CHEBI:15377"/>
        <dbReference type="ChEBI" id="CHEBI:15378"/>
        <dbReference type="ChEBI" id="CHEBI:57464"/>
        <dbReference type="ChEBI" id="CHEBI:57540"/>
        <dbReference type="ChEBI" id="CHEBI:57945"/>
        <dbReference type="ChEBI" id="CHEBI:58053"/>
        <dbReference type="EC" id="1.1.1.205"/>
    </reaction>
</comment>
<evidence type="ECO:0000256" key="17">
    <source>
        <dbReference type="PIRSR" id="PIRSR000130-4"/>
    </source>
</evidence>
<dbReference type="PANTHER" id="PTHR11911">
    <property type="entry name" value="INOSINE-5-MONOPHOSPHATE DEHYDROGENASE RELATED"/>
    <property type="match status" value="1"/>
</dbReference>
<feature type="binding site" evidence="13">
    <location>
        <position position="467"/>
    </location>
    <ligand>
        <name>K(+)</name>
        <dbReference type="ChEBI" id="CHEBI:29103"/>
        <note>ligand shared between two tetrameric partners</note>
    </ligand>
</feature>
<feature type="binding site" evidence="13 15">
    <location>
        <position position="301"/>
    </location>
    <ligand>
        <name>IMP</name>
        <dbReference type="ChEBI" id="CHEBI:58053"/>
    </ligand>
</feature>
<feature type="binding site" evidence="13 15">
    <location>
        <begin position="383"/>
        <end position="387"/>
    </location>
    <ligand>
        <name>IMP</name>
        <dbReference type="ChEBI" id="CHEBI:58053"/>
    </ligand>
</feature>
<comment type="caution">
    <text evidence="13">Lacks conserved residue(s) required for the propagation of feature annotation.</text>
</comment>
<evidence type="ECO:0000256" key="16">
    <source>
        <dbReference type="PIRSR" id="PIRSR000130-3"/>
    </source>
</evidence>
<dbReference type="UniPathway" id="UPA00601">
    <property type="reaction ID" value="UER00295"/>
</dbReference>
<feature type="domain" description="CBS" evidence="21">
    <location>
        <begin position="152"/>
        <end position="211"/>
    </location>
</feature>
<evidence type="ECO:0000256" key="1">
    <source>
        <dbReference type="ARBA" id="ARBA00001958"/>
    </source>
</evidence>
<dbReference type="Pfam" id="PF00571">
    <property type="entry name" value="CBS"/>
    <property type="match status" value="2"/>
</dbReference>
<evidence type="ECO:0000256" key="10">
    <source>
        <dbReference type="ARBA" id="ARBA00023027"/>
    </source>
</evidence>
<dbReference type="SMART" id="SM00116">
    <property type="entry name" value="CBS"/>
    <property type="match status" value="2"/>
</dbReference>
<keyword evidence="7 13" id="KW-0658">Purine biosynthesis</keyword>
<sequence length="484" mass="50938">MAQISLGLSFDDVLLTPRMSGILPGEANLKTSLTDKIGLNIPVVSAAMDTVSESELAIALAREGGIGVIHRNNTIEEQAAEVLKVKRSESAVISDPFTVSKDQTVADLREIMFTHGYSGFPVVNAAGKLEGMVTGRDVRHMADDDAKISEVMTPLERLVTMPEHTCQSEARSILYENRIEKLPLVDAEGRLAGLITGADIEKRITFTNAAKDPNGQLRCGAAVGVGPDCIDRGKALIAAGVDALFIDAATGHTTRVVDVIRQLRELGDVPVIAGNVVTAEGAKDLADAGAAAVKVGVGPGSICTTRVISGVGMPQFTAIQNAASYCRERGVTLIADGGIRYSGDIVKALAAGADLVMLGSILAGTRESPGAMVRYQGRRFKSYRGMGSLGAMRKGSGDRYGQNSSGKLVAEGVEGRVPYKGPLADVVFQLMGGLRSGMGYVGASTLDELRERAIFTQITAGGLKESHTHDIVITEEPTNYQPLS</sequence>
<evidence type="ECO:0000256" key="19">
    <source>
        <dbReference type="RuleBase" id="RU003927"/>
    </source>
</evidence>
<dbReference type="CDD" id="cd04601">
    <property type="entry name" value="CBS_pair_IMPDH"/>
    <property type="match status" value="1"/>
</dbReference>
<dbReference type="SMART" id="SM01240">
    <property type="entry name" value="IMPDH"/>
    <property type="match status" value="1"/>
</dbReference>
<evidence type="ECO:0000256" key="2">
    <source>
        <dbReference type="ARBA" id="ARBA00005502"/>
    </source>
</evidence>
<dbReference type="NCBIfam" id="TIGR01302">
    <property type="entry name" value="IMP_dehydrog"/>
    <property type="match status" value="1"/>
</dbReference>
<dbReference type="PIRSF" id="PIRSF000130">
    <property type="entry name" value="IMPDH"/>
    <property type="match status" value="1"/>
</dbReference>
<keyword evidence="23" id="KW-1185">Reference proteome</keyword>
<keyword evidence="4 13" id="KW-0479">Metal-binding</keyword>
<comment type="pathway">
    <text evidence="13 20">Purine metabolism; XMP biosynthesis via de novo pathway; XMP from IMP: step 1/1.</text>
</comment>
<evidence type="ECO:0000256" key="5">
    <source>
        <dbReference type="ARBA" id="ARBA00022737"/>
    </source>
</evidence>
<dbReference type="SUPFAM" id="SSF51412">
    <property type="entry name" value="Inosine monophosphate dehydrogenase (IMPDH)"/>
    <property type="match status" value="1"/>
</dbReference>
<feature type="binding site" evidence="13 15">
    <location>
        <begin position="359"/>
        <end position="360"/>
    </location>
    <ligand>
        <name>IMP</name>
        <dbReference type="ChEBI" id="CHEBI:58053"/>
    </ligand>
</feature>
<comment type="cofactor">
    <cofactor evidence="1 13">
        <name>K(+)</name>
        <dbReference type="ChEBI" id="CHEBI:29103"/>
    </cofactor>
</comment>
<dbReference type="InterPro" id="IPR000644">
    <property type="entry name" value="CBS_dom"/>
</dbReference>
<feature type="binding site" evidence="13">
    <location>
        <position position="466"/>
    </location>
    <ligand>
        <name>K(+)</name>
        <dbReference type="ChEBI" id="CHEBI:29103"/>
        <note>ligand shared between two tetrameric partners</note>
    </ligand>
</feature>
<feature type="binding site" description="in other chain" evidence="13 17">
    <location>
        <position position="303"/>
    </location>
    <ligand>
        <name>K(+)</name>
        <dbReference type="ChEBI" id="CHEBI:29103"/>
        <note>ligand shared between two tetrameric partners</note>
    </ligand>
</feature>
<evidence type="ECO:0000313" key="23">
    <source>
        <dbReference type="Proteomes" id="UP000557872"/>
    </source>
</evidence>
<protein>
    <recommendedName>
        <fullName evidence="13 20">Inosine-5'-monophosphate dehydrogenase</fullName>
        <shortName evidence="13">IMP dehydrogenase</shortName>
        <shortName evidence="13">IMPD</shortName>
        <shortName evidence="13">IMPDH</shortName>
        <ecNumber evidence="13 20">1.1.1.205</ecNumber>
    </recommendedName>
</protein>
<feature type="active site" description="Thioimidate intermediate" evidence="13 14">
    <location>
        <position position="303"/>
    </location>
</feature>
<keyword evidence="5" id="KW-0677">Repeat</keyword>
<dbReference type="PROSITE" id="PS00487">
    <property type="entry name" value="IMP_DH_GMP_RED"/>
    <property type="match status" value="1"/>
</dbReference>
<evidence type="ECO:0000313" key="22">
    <source>
        <dbReference type="EMBL" id="NWK54816.1"/>
    </source>
</evidence>